<comment type="cofactor">
    <cofactor evidence="5">
        <name>Mg(2+)</name>
        <dbReference type="ChEBI" id="CHEBI:18420"/>
    </cofactor>
    <text evidence="5">Binds 1 Mg(2+) ion per subunit.</text>
</comment>
<protein>
    <recommendedName>
        <fullName evidence="5">3-methyl-2-oxobutanoate hydroxymethyltransferase</fullName>
        <ecNumber evidence="5">2.1.2.11</ecNumber>
    </recommendedName>
    <alternativeName>
        <fullName evidence="5">Ketopantoate hydroxymethyltransferase</fullName>
        <shortName evidence="5">KPHMT</shortName>
    </alternativeName>
</protein>
<evidence type="ECO:0000256" key="5">
    <source>
        <dbReference type="HAMAP-Rule" id="MF_00156"/>
    </source>
</evidence>
<feature type="compositionally biased region" description="Low complexity" evidence="6">
    <location>
        <begin position="17"/>
        <end position="47"/>
    </location>
</feature>
<dbReference type="InterPro" id="IPR040442">
    <property type="entry name" value="Pyrv_kinase-like_dom_sf"/>
</dbReference>
<comment type="pathway">
    <text evidence="5">Cofactor biosynthesis; (R)-pantothenate biosynthesis; (R)-pantoate from 3-methyl-2-oxobutanoate: step 1/2.</text>
</comment>
<dbReference type="PANTHER" id="PTHR20881:SF0">
    <property type="entry name" value="3-METHYL-2-OXOBUTANOATE HYDROXYMETHYLTRANSFERASE"/>
    <property type="match status" value="1"/>
</dbReference>
<evidence type="ECO:0000256" key="6">
    <source>
        <dbReference type="SAM" id="MobiDB-lite"/>
    </source>
</evidence>
<dbReference type="Gene3D" id="3.20.20.60">
    <property type="entry name" value="Phosphoenolpyruvate-binding domains"/>
    <property type="match status" value="1"/>
</dbReference>
<keyword evidence="5" id="KW-0963">Cytoplasm</keyword>
<evidence type="ECO:0000256" key="2">
    <source>
        <dbReference type="ARBA" id="ARBA00011424"/>
    </source>
</evidence>
<evidence type="ECO:0000256" key="3">
    <source>
        <dbReference type="ARBA" id="ARBA00022655"/>
    </source>
</evidence>
<feature type="compositionally biased region" description="Polar residues" evidence="6">
    <location>
        <begin position="1"/>
        <end position="16"/>
    </location>
</feature>
<proteinExistence type="inferred from homology"/>
<organism evidence="7 8">
    <name type="scientific">Brevibacterium sediminis</name>
    <dbReference type="NCBI Taxonomy" id="1857024"/>
    <lineage>
        <taxon>Bacteria</taxon>
        <taxon>Bacillati</taxon>
        <taxon>Actinomycetota</taxon>
        <taxon>Actinomycetes</taxon>
        <taxon>Micrococcales</taxon>
        <taxon>Brevibacteriaceae</taxon>
        <taxon>Brevibacterium</taxon>
    </lineage>
</organism>
<comment type="subunit">
    <text evidence="2 5">Homodecamer; pentamer of dimers.</text>
</comment>
<name>A0ABQ1MYW1_9MICO</name>
<dbReference type="EC" id="2.1.2.11" evidence="5"/>
<comment type="function">
    <text evidence="5">Catalyzes the reversible reaction in which hydroxymethyl group from 5,10-methylenetetrahydrofolate is transferred onto alpha-ketoisovalerate to form ketopantoate.</text>
</comment>
<comment type="similarity">
    <text evidence="1 5">Belongs to the PanB family.</text>
</comment>
<keyword evidence="5" id="KW-0460">Magnesium</keyword>
<keyword evidence="4 5" id="KW-0808">Transferase</keyword>
<feature type="binding site" evidence="5">
    <location>
        <position position="177"/>
    </location>
    <ligand>
        <name>3-methyl-2-oxobutanoate</name>
        <dbReference type="ChEBI" id="CHEBI:11851"/>
    </ligand>
</feature>
<dbReference type="HAMAP" id="MF_00156">
    <property type="entry name" value="PanB"/>
    <property type="match status" value="1"/>
</dbReference>
<accession>A0ABQ1MYW1</accession>
<dbReference type="Proteomes" id="UP000632322">
    <property type="component" value="Unassembled WGS sequence"/>
</dbReference>
<dbReference type="SUPFAM" id="SSF51621">
    <property type="entry name" value="Phosphoenolpyruvate/pyruvate domain"/>
    <property type="match status" value="1"/>
</dbReference>
<sequence length="328" mass="33689">MPEAAHSNQFTSPSTTGIAGNAAAGDNAPAGLGAPASPDATAGAASAEQPAPYGGPVSAPAAPTRRIRTLDLIKAKAEGRRWAMLTSYDQYTAALFEQAGVEALLIGDSAANNVYGHTTTLPVTVDELIPLARAVASATSRALIVADLPFGSYEISDEQAVATAVRFMKEAGVHAVKLEGGARMASRIKAITTAGIPVMAHIGFTPQAEHNLGGYKVQGRGDAGSALLDDARAVAEAGAFSVVMEMVPSGLAGQVTSELTIPTVGIGAGADCDAQVLVWQDMAGLRTGKAPRFVKRYADLHSVLTEAVGTYVDEVKSGVFPEPERSFD</sequence>
<comment type="caution">
    <text evidence="7">The sequence shown here is derived from an EMBL/GenBank/DDBJ whole genome shotgun (WGS) entry which is preliminary data.</text>
</comment>
<feature type="binding site" evidence="5">
    <location>
        <position position="147"/>
    </location>
    <ligand>
        <name>3-methyl-2-oxobutanoate</name>
        <dbReference type="ChEBI" id="CHEBI:11851"/>
    </ligand>
</feature>
<gene>
    <name evidence="5 7" type="primary">panB</name>
    <name evidence="7" type="ORF">GCM10010974_34250</name>
</gene>
<feature type="binding site" evidence="5">
    <location>
        <position position="108"/>
    </location>
    <ligand>
        <name>Mg(2+)</name>
        <dbReference type="ChEBI" id="CHEBI:18420"/>
    </ligand>
</feature>
<dbReference type="InterPro" id="IPR003700">
    <property type="entry name" value="Pantoate_hydroxy_MeTrfase"/>
</dbReference>
<keyword evidence="3 5" id="KW-0566">Pantothenate biosynthesis</keyword>
<reference evidence="8" key="1">
    <citation type="journal article" date="2019" name="Int. J. Syst. Evol. Microbiol.">
        <title>The Global Catalogue of Microorganisms (GCM) 10K type strain sequencing project: providing services to taxonomists for standard genome sequencing and annotation.</title>
        <authorList>
            <consortium name="The Broad Institute Genomics Platform"/>
            <consortium name="The Broad Institute Genome Sequencing Center for Infectious Disease"/>
            <person name="Wu L."/>
            <person name="Ma J."/>
        </authorList>
    </citation>
    <scope>NUCLEOTIDE SEQUENCE [LARGE SCALE GENOMIC DNA]</scope>
    <source>
        <strain evidence="8">CGMCC 1.15472</strain>
    </source>
</reference>
<evidence type="ECO:0000313" key="8">
    <source>
        <dbReference type="Proteomes" id="UP000632322"/>
    </source>
</evidence>
<evidence type="ECO:0000256" key="1">
    <source>
        <dbReference type="ARBA" id="ARBA00008676"/>
    </source>
</evidence>
<dbReference type="InterPro" id="IPR015813">
    <property type="entry name" value="Pyrv/PenolPyrv_kinase-like_dom"/>
</dbReference>
<feature type="binding site" evidence="5">
    <location>
        <begin position="108"/>
        <end position="109"/>
    </location>
    <ligand>
        <name>3-methyl-2-oxobutanoate</name>
        <dbReference type="ChEBI" id="CHEBI:11851"/>
    </ligand>
</feature>
<feature type="binding site" evidence="5">
    <location>
        <position position="147"/>
    </location>
    <ligand>
        <name>Mg(2+)</name>
        <dbReference type="ChEBI" id="CHEBI:18420"/>
    </ligand>
</feature>
<evidence type="ECO:0000313" key="7">
    <source>
        <dbReference type="EMBL" id="GGC49334.1"/>
    </source>
</evidence>
<dbReference type="Pfam" id="PF02548">
    <property type="entry name" value="Pantoate_transf"/>
    <property type="match status" value="1"/>
</dbReference>
<keyword evidence="5" id="KW-0479">Metal-binding</keyword>
<comment type="catalytic activity">
    <reaction evidence="5">
        <text>(6R)-5,10-methylene-5,6,7,8-tetrahydrofolate + 3-methyl-2-oxobutanoate + H2O = 2-dehydropantoate + (6S)-5,6,7,8-tetrahydrofolate</text>
        <dbReference type="Rhea" id="RHEA:11824"/>
        <dbReference type="ChEBI" id="CHEBI:11561"/>
        <dbReference type="ChEBI" id="CHEBI:11851"/>
        <dbReference type="ChEBI" id="CHEBI:15377"/>
        <dbReference type="ChEBI" id="CHEBI:15636"/>
        <dbReference type="ChEBI" id="CHEBI:57453"/>
        <dbReference type="EC" id="2.1.2.11"/>
    </reaction>
</comment>
<dbReference type="CDD" id="cd06557">
    <property type="entry name" value="KPHMT-like"/>
    <property type="match status" value="1"/>
</dbReference>
<evidence type="ECO:0000256" key="4">
    <source>
        <dbReference type="ARBA" id="ARBA00022679"/>
    </source>
</evidence>
<comment type="subcellular location">
    <subcellularLocation>
        <location evidence="5">Cytoplasm</location>
    </subcellularLocation>
</comment>
<feature type="active site" description="Proton acceptor" evidence="5">
    <location>
        <position position="245"/>
    </location>
</feature>
<dbReference type="EMBL" id="BMJG01000021">
    <property type="protein sequence ID" value="GGC49334.1"/>
    <property type="molecule type" value="Genomic_DNA"/>
</dbReference>
<dbReference type="RefSeq" id="WP_219922536.1">
    <property type="nucleotide sequence ID" value="NZ_BMJG01000021.1"/>
</dbReference>
<dbReference type="PANTHER" id="PTHR20881">
    <property type="entry name" value="3-METHYL-2-OXOBUTANOATE HYDROXYMETHYLTRANSFERASE"/>
    <property type="match status" value="1"/>
</dbReference>
<feature type="region of interest" description="Disordered" evidence="6">
    <location>
        <begin position="1"/>
        <end position="60"/>
    </location>
</feature>
<dbReference type="NCBIfam" id="TIGR00222">
    <property type="entry name" value="panB"/>
    <property type="match status" value="1"/>
</dbReference>
<keyword evidence="8" id="KW-1185">Reference proteome</keyword>
<feature type="binding site" evidence="5">
    <location>
        <position position="179"/>
    </location>
    <ligand>
        <name>Mg(2+)</name>
        <dbReference type="ChEBI" id="CHEBI:18420"/>
    </ligand>
</feature>
<dbReference type="NCBIfam" id="NF001452">
    <property type="entry name" value="PRK00311.1"/>
    <property type="match status" value="1"/>
</dbReference>